<dbReference type="EMBL" id="BONZ01000123">
    <property type="protein sequence ID" value="GIH21309.1"/>
    <property type="molecule type" value="Genomic_DNA"/>
</dbReference>
<dbReference type="SUPFAM" id="SSF51679">
    <property type="entry name" value="Bacterial luciferase-like"/>
    <property type="match status" value="1"/>
</dbReference>
<evidence type="ECO:0000313" key="4">
    <source>
        <dbReference type="Proteomes" id="UP000642748"/>
    </source>
</evidence>
<gene>
    <name evidence="3" type="ORF">Raf01_94810</name>
</gene>
<feature type="domain" description="Luciferase-like" evidence="2">
    <location>
        <begin position="6"/>
        <end position="303"/>
    </location>
</feature>
<proteinExistence type="predicted"/>
<dbReference type="RefSeq" id="WP_239134544.1">
    <property type="nucleotide sequence ID" value="NZ_BONZ01000123.1"/>
</dbReference>
<dbReference type="PANTHER" id="PTHR43244:SF1">
    <property type="entry name" value="5,10-METHYLENETETRAHYDROMETHANOPTERIN REDUCTASE"/>
    <property type="match status" value="1"/>
</dbReference>
<dbReference type="Gene3D" id="3.20.20.30">
    <property type="entry name" value="Luciferase-like domain"/>
    <property type="match status" value="1"/>
</dbReference>
<dbReference type="AlphaFoldDB" id="A0A8J3VWW6"/>
<protein>
    <submittedName>
        <fullName evidence="3">LLM class F420-dependent oxidoreductase</fullName>
    </submittedName>
</protein>
<organism evidence="3 4">
    <name type="scientific">Rugosimonospora africana</name>
    <dbReference type="NCBI Taxonomy" id="556532"/>
    <lineage>
        <taxon>Bacteria</taxon>
        <taxon>Bacillati</taxon>
        <taxon>Actinomycetota</taxon>
        <taxon>Actinomycetes</taxon>
        <taxon>Micromonosporales</taxon>
        <taxon>Micromonosporaceae</taxon>
        <taxon>Rugosimonospora</taxon>
    </lineage>
</organism>
<dbReference type="Pfam" id="PF00296">
    <property type="entry name" value="Bac_luciferase"/>
    <property type="match status" value="1"/>
</dbReference>
<dbReference type="Proteomes" id="UP000642748">
    <property type="component" value="Unassembled WGS sequence"/>
</dbReference>
<dbReference type="InterPro" id="IPR050564">
    <property type="entry name" value="F420-G6PD/mer"/>
</dbReference>
<comment type="caution">
    <text evidence="3">The sequence shown here is derived from an EMBL/GenBank/DDBJ whole genome shotgun (WGS) entry which is preliminary data.</text>
</comment>
<evidence type="ECO:0000256" key="1">
    <source>
        <dbReference type="ARBA" id="ARBA00023002"/>
    </source>
</evidence>
<reference evidence="3" key="1">
    <citation type="submission" date="2021-01" db="EMBL/GenBank/DDBJ databases">
        <title>Whole genome shotgun sequence of Rugosimonospora africana NBRC 104875.</title>
        <authorList>
            <person name="Komaki H."/>
            <person name="Tamura T."/>
        </authorList>
    </citation>
    <scope>NUCLEOTIDE SEQUENCE</scope>
    <source>
        <strain evidence="3">NBRC 104875</strain>
    </source>
</reference>
<dbReference type="InterPro" id="IPR036661">
    <property type="entry name" value="Luciferase-like_sf"/>
</dbReference>
<name>A0A8J3VWW6_9ACTN</name>
<keyword evidence="4" id="KW-1185">Reference proteome</keyword>
<evidence type="ECO:0000313" key="3">
    <source>
        <dbReference type="EMBL" id="GIH21309.1"/>
    </source>
</evidence>
<dbReference type="InterPro" id="IPR011251">
    <property type="entry name" value="Luciferase-like_dom"/>
</dbReference>
<dbReference type="GO" id="GO:0016705">
    <property type="term" value="F:oxidoreductase activity, acting on paired donors, with incorporation or reduction of molecular oxygen"/>
    <property type="evidence" value="ECO:0007669"/>
    <property type="project" value="InterPro"/>
</dbReference>
<dbReference type="PANTHER" id="PTHR43244">
    <property type="match status" value="1"/>
</dbReference>
<accession>A0A8J3VWW6</accession>
<dbReference type="CDD" id="cd01097">
    <property type="entry name" value="Tetrahydromethanopterin_reductase"/>
    <property type="match status" value="1"/>
</dbReference>
<sequence>MTSRRGVALTPMETRREVIVAAAVLAEELGYESFAVPEGWGLDSTPIVTEIALRTTRIQLTSAILSVWGRTPATLAMTAVALQQVCAGRYVLGLGASTRALAEGFHDTPFARPAGKLREVVAQVRALLTGQPAQLRHVPGARPLRLGQLPAPEVPIWIAALGPRTTRVAAELGDGWIPALVARDRLASWASELVRLRETMDPGRKALTVAAGPIAVVDEDPGAARDVAAACTAWYLSAMGGVYARSVAEQGYAAEVSAIVAANPRPSPRRATVPPAAEPVLDQLAVYGTGAQVSDQLKRWDQAADIVTILLPPGIPWPSIEATLLAAAPLR</sequence>
<keyword evidence="1" id="KW-0560">Oxidoreductase</keyword>
<evidence type="ECO:0000259" key="2">
    <source>
        <dbReference type="Pfam" id="PF00296"/>
    </source>
</evidence>